<dbReference type="PIRSF" id="PIRSF000332">
    <property type="entry name" value="FMO"/>
    <property type="match status" value="1"/>
</dbReference>
<dbReference type="STRING" id="1081109.A0A166V407"/>
<keyword evidence="5" id="KW-0560">Oxidoreductase</keyword>
<keyword evidence="3" id="KW-0274">FAD</keyword>
<comment type="similarity">
    <text evidence="1">Belongs to the FMO family.</text>
</comment>
<proteinExistence type="inferred from homology"/>
<evidence type="ECO:0000256" key="4">
    <source>
        <dbReference type="ARBA" id="ARBA00022857"/>
    </source>
</evidence>
<dbReference type="Gene3D" id="3.50.50.60">
    <property type="entry name" value="FAD/NAD(P)-binding domain"/>
    <property type="match status" value="5"/>
</dbReference>
<dbReference type="Proteomes" id="UP000078544">
    <property type="component" value="Unassembled WGS sequence"/>
</dbReference>
<dbReference type="GO" id="GO:0050661">
    <property type="term" value="F:NADP binding"/>
    <property type="evidence" value="ECO:0007669"/>
    <property type="project" value="InterPro"/>
</dbReference>
<evidence type="ECO:0000256" key="6">
    <source>
        <dbReference type="SAM" id="SignalP"/>
    </source>
</evidence>
<name>A0A166V407_9HYPO</name>
<feature type="domain" description="FHA" evidence="7">
    <location>
        <begin position="157"/>
        <end position="216"/>
    </location>
</feature>
<dbReference type="InterPro" id="IPR036188">
    <property type="entry name" value="FAD/NAD-bd_sf"/>
</dbReference>
<keyword evidence="4" id="KW-0521">NADP</keyword>
<evidence type="ECO:0000313" key="8">
    <source>
        <dbReference type="EMBL" id="OAA33249.1"/>
    </source>
</evidence>
<evidence type="ECO:0000256" key="3">
    <source>
        <dbReference type="ARBA" id="ARBA00022827"/>
    </source>
</evidence>
<dbReference type="EMBL" id="AZGY01000001">
    <property type="protein sequence ID" value="OAA33249.1"/>
    <property type="molecule type" value="Genomic_DNA"/>
</dbReference>
<dbReference type="OrthoDB" id="66881at2759"/>
<evidence type="ECO:0000256" key="5">
    <source>
        <dbReference type="ARBA" id="ARBA00023002"/>
    </source>
</evidence>
<organism evidence="8 9">
    <name type="scientific">Moelleriella libera RCEF 2490</name>
    <dbReference type="NCBI Taxonomy" id="1081109"/>
    <lineage>
        <taxon>Eukaryota</taxon>
        <taxon>Fungi</taxon>
        <taxon>Dikarya</taxon>
        <taxon>Ascomycota</taxon>
        <taxon>Pezizomycotina</taxon>
        <taxon>Sordariomycetes</taxon>
        <taxon>Hypocreomycetidae</taxon>
        <taxon>Hypocreales</taxon>
        <taxon>Clavicipitaceae</taxon>
        <taxon>Moelleriella</taxon>
    </lineage>
</organism>
<evidence type="ECO:0000259" key="7">
    <source>
        <dbReference type="PROSITE" id="PS50006"/>
    </source>
</evidence>
<keyword evidence="2" id="KW-0285">Flavoprotein</keyword>
<feature type="signal peptide" evidence="6">
    <location>
        <begin position="1"/>
        <end position="19"/>
    </location>
</feature>
<dbReference type="PANTHER" id="PTHR23023">
    <property type="entry name" value="DIMETHYLANILINE MONOOXYGENASE"/>
    <property type="match status" value="1"/>
</dbReference>
<dbReference type="PROSITE" id="PS50006">
    <property type="entry name" value="FHA_DOMAIN"/>
    <property type="match status" value="1"/>
</dbReference>
<dbReference type="InterPro" id="IPR050346">
    <property type="entry name" value="FMO-like"/>
</dbReference>
<keyword evidence="9" id="KW-1185">Reference proteome</keyword>
<dbReference type="AlphaFoldDB" id="A0A166V407"/>
<comment type="caution">
    <text evidence="8">The sequence shown here is derived from an EMBL/GenBank/DDBJ whole genome shotgun (WGS) entry which is preliminary data.</text>
</comment>
<dbReference type="InterPro" id="IPR020946">
    <property type="entry name" value="Flavin_mOase-like"/>
</dbReference>
<keyword evidence="8" id="KW-0503">Monooxygenase</keyword>
<reference evidence="8 9" key="1">
    <citation type="journal article" date="2016" name="Genome Biol. Evol.">
        <title>Divergent and convergent evolution of fungal pathogenicity.</title>
        <authorList>
            <person name="Shang Y."/>
            <person name="Xiao G."/>
            <person name="Zheng P."/>
            <person name="Cen K."/>
            <person name="Zhan S."/>
            <person name="Wang C."/>
        </authorList>
    </citation>
    <scope>NUCLEOTIDE SEQUENCE [LARGE SCALE GENOMIC DNA]</scope>
    <source>
        <strain evidence="8 9">RCEF 2490</strain>
    </source>
</reference>
<gene>
    <name evidence="8" type="ORF">AAL_00714</name>
</gene>
<evidence type="ECO:0000256" key="1">
    <source>
        <dbReference type="ARBA" id="ARBA00009183"/>
    </source>
</evidence>
<sequence>MSAGTVAVIGLGALGLVTLKNLLEKGFEVTGFDKSDAVGGLWNFTEHQQTSVLENIASYTSARQVQRYLCDYSQHFGLMPHVRLGNEVISATFDKVTEKWTIESRSRSGQARKEAFDRLVLATGINSLPHMPDIEGLDRFEGQQKQRPESFKDKVVMIVGMSNSTADVATTLTEHAKHVYVSRRHDVFIFSRLIDGKPIDHSLTNRKGTIANALNSFAPALARRMSRNMLGTMTRKAFPHMPKEWDLATAPLTSHAPPVVSDTMIPQILAGNISLVKGIAQVVDGRKVRLQDGEEISVDAIVLCTGYQTGFALAGPYDPTLEQPAAWTDAAGSNSRKLPSLYRNIFSLHIPHHLAFMGSVAFLSPAFQLYDLASMALARIWSGEFALPTKGEMAAQVDRQQKWLASLAAESTVMPGWVDGAEWMAWADEAAGSDALRHMGYGLAGWMLWFRDPKLSKVLLDGVPSPHQFRLFDTGKRPAWSGARQEILRVNGMSVE</sequence>
<dbReference type="InterPro" id="IPR000253">
    <property type="entry name" value="FHA_dom"/>
</dbReference>
<dbReference type="PRINTS" id="PR00419">
    <property type="entry name" value="ADXRDTASE"/>
</dbReference>
<evidence type="ECO:0000313" key="9">
    <source>
        <dbReference type="Proteomes" id="UP000078544"/>
    </source>
</evidence>
<dbReference type="GO" id="GO:0004499">
    <property type="term" value="F:N,N-dimethylaniline monooxygenase activity"/>
    <property type="evidence" value="ECO:0007669"/>
    <property type="project" value="InterPro"/>
</dbReference>
<accession>A0A166V407</accession>
<dbReference type="Pfam" id="PF00743">
    <property type="entry name" value="FMO-like"/>
    <property type="match status" value="1"/>
</dbReference>
<dbReference type="GO" id="GO:0050660">
    <property type="term" value="F:flavin adenine dinucleotide binding"/>
    <property type="evidence" value="ECO:0007669"/>
    <property type="project" value="InterPro"/>
</dbReference>
<dbReference type="InterPro" id="IPR000960">
    <property type="entry name" value="Flavin_mOase"/>
</dbReference>
<dbReference type="SUPFAM" id="SSF51905">
    <property type="entry name" value="FAD/NAD(P)-binding domain"/>
    <property type="match status" value="2"/>
</dbReference>
<protein>
    <submittedName>
        <fullName evidence="8">Dimethylaniline monooxygenase 2</fullName>
    </submittedName>
</protein>
<evidence type="ECO:0000256" key="2">
    <source>
        <dbReference type="ARBA" id="ARBA00022630"/>
    </source>
</evidence>
<keyword evidence="6" id="KW-0732">Signal</keyword>
<feature type="chain" id="PRO_5007880977" evidence="6">
    <location>
        <begin position="20"/>
        <end position="496"/>
    </location>
</feature>